<evidence type="ECO:0000256" key="1">
    <source>
        <dbReference type="SAM" id="MobiDB-lite"/>
    </source>
</evidence>
<dbReference type="Gene3D" id="3.40.50.1000">
    <property type="entry name" value="HAD superfamily/HAD-like"/>
    <property type="match status" value="1"/>
</dbReference>
<name>A0A5C5G7X1_9BASI</name>
<dbReference type="STRING" id="5288.A0A5C5G7X1"/>
<reference evidence="3 4" key="1">
    <citation type="submission" date="2019-03" db="EMBL/GenBank/DDBJ databases">
        <title>Rhodosporidium diobovatum UCD-FST 08-225 genome sequencing, assembly, and annotation.</title>
        <authorList>
            <person name="Fakankun I.U."/>
            <person name="Fristensky B."/>
            <person name="Levin D.B."/>
        </authorList>
    </citation>
    <scope>NUCLEOTIDE SEQUENCE [LARGE SCALE GENOMIC DNA]</scope>
    <source>
        <strain evidence="3 4">UCD-FST 08-225</strain>
    </source>
</reference>
<dbReference type="InterPro" id="IPR004274">
    <property type="entry name" value="FCP1_dom"/>
</dbReference>
<dbReference type="PROSITE" id="PS50969">
    <property type="entry name" value="FCP1"/>
    <property type="match status" value="1"/>
</dbReference>
<feature type="region of interest" description="Disordered" evidence="1">
    <location>
        <begin position="1"/>
        <end position="34"/>
    </location>
</feature>
<dbReference type="InterPro" id="IPR023214">
    <property type="entry name" value="HAD_sf"/>
</dbReference>
<organism evidence="3 4">
    <name type="scientific">Rhodotorula diobovata</name>
    <dbReference type="NCBI Taxonomy" id="5288"/>
    <lineage>
        <taxon>Eukaryota</taxon>
        <taxon>Fungi</taxon>
        <taxon>Dikarya</taxon>
        <taxon>Basidiomycota</taxon>
        <taxon>Pucciniomycotina</taxon>
        <taxon>Microbotryomycetes</taxon>
        <taxon>Sporidiobolales</taxon>
        <taxon>Sporidiobolaceae</taxon>
        <taxon>Rhodotorula</taxon>
    </lineage>
</organism>
<dbReference type="AlphaFoldDB" id="A0A5C5G7X1"/>
<protein>
    <recommendedName>
        <fullName evidence="2">FCP1 homology domain-containing protein</fullName>
    </recommendedName>
</protein>
<dbReference type="OrthoDB" id="1711508at2759"/>
<keyword evidence="4" id="KW-1185">Reference proteome</keyword>
<dbReference type="Proteomes" id="UP000311382">
    <property type="component" value="Unassembled WGS sequence"/>
</dbReference>
<dbReference type="SUPFAM" id="SSF56784">
    <property type="entry name" value="HAD-like"/>
    <property type="match status" value="1"/>
</dbReference>
<evidence type="ECO:0000313" key="4">
    <source>
        <dbReference type="Proteomes" id="UP000311382"/>
    </source>
</evidence>
<dbReference type="EMBL" id="SOZI01000002">
    <property type="protein sequence ID" value="TNY24566.1"/>
    <property type="molecule type" value="Genomic_DNA"/>
</dbReference>
<sequence length="370" mass="41570">MSMTPIVFGSQASRGRRNSMFTSPDTDSEDDMPVRALRPSTAVSSASRQMAMLESMLGGTGLGGLPVSLGFCRPPHPRDRVAKKGLCTCGSCPECRRALRADPRKSLRDPYMKPLTGPATPSAEYLRLAAIPSRPSPSSQPLLVISLDGVVDARLPYHLSGGYTDVLSRPYLETFLAYLLSQQSPWSFCFYSSLPRKQALKTLRELNMPTGGPEKDERDGVVGLFARDDMREGWDGGELDIKDLEVIWSELEKEEGVQWGVADTVVLTDFPGHMKKQPKNFILVPQMLYKSNTRPRDDQFLLLMIAILKDLETETNFAYHIQEMEWNKLQVWTSFDEHSTNERNQYLLNAVRICAEYRIDIKAFTGNKHA</sequence>
<feature type="domain" description="FCP1 homology" evidence="2">
    <location>
        <begin position="136"/>
        <end position="311"/>
    </location>
</feature>
<comment type="caution">
    <text evidence="3">The sequence shown here is derived from an EMBL/GenBank/DDBJ whole genome shotgun (WGS) entry which is preliminary data.</text>
</comment>
<gene>
    <name evidence="3" type="ORF">DMC30DRAFT_413173</name>
</gene>
<evidence type="ECO:0000313" key="3">
    <source>
        <dbReference type="EMBL" id="TNY24566.1"/>
    </source>
</evidence>
<accession>A0A5C5G7X1</accession>
<dbReference type="InterPro" id="IPR036412">
    <property type="entry name" value="HAD-like_sf"/>
</dbReference>
<evidence type="ECO:0000259" key="2">
    <source>
        <dbReference type="PROSITE" id="PS50969"/>
    </source>
</evidence>
<proteinExistence type="predicted"/>